<dbReference type="InterPro" id="IPR036179">
    <property type="entry name" value="Ig-like_dom_sf"/>
</dbReference>
<dbReference type="Pfam" id="PF07679">
    <property type="entry name" value="I-set"/>
    <property type="match status" value="4"/>
</dbReference>
<evidence type="ECO:0000259" key="3">
    <source>
        <dbReference type="PROSITE" id="PS50835"/>
    </source>
</evidence>
<dbReference type="PROSITE" id="PS50853">
    <property type="entry name" value="FN3"/>
    <property type="match status" value="8"/>
</dbReference>
<dbReference type="InterPro" id="IPR003598">
    <property type="entry name" value="Ig_sub2"/>
</dbReference>
<evidence type="ECO:0000259" key="4">
    <source>
        <dbReference type="PROSITE" id="PS50853"/>
    </source>
</evidence>
<evidence type="ECO:0008006" key="7">
    <source>
        <dbReference type="Google" id="ProtNLM"/>
    </source>
</evidence>
<dbReference type="PROSITE" id="PS50835">
    <property type="entry name" value="IG_LIKE"/>
    <property type="match status" value="4"/>
</dbReference>
<evidence type="ECO:0000256" key="1">
    <source>
        <dbReference type="ARBA" id="ARBA00022737"/>
    </source>
</evidence>
<feature type="domain" description="Fibronectin type-III" evidence="4">
    <location>
        <begin position="891"/>
        <end position="987"/>
    </location>
</feature>
<feature type="domain" description="Fibronectin type-III" evidence="4">
    <location>
        <begin position="391"/>
        <end position="485"/>
    </location>
</feature>
<feature type="domain" description="Fibronectin type-III" evidence="4">
    <location>
        <begin position="491"/>
        <end position="586"/>
    </location>
</feature>
<name>A0A2P4SCM3_BAMTH</name>
<dbReference type="CDD" id="cd00063">
    <property type="entry name" value="FN3"/>
    <property type="match status" value="8"/>
</dbReference>
<feature type="domain" description="Ig-like" evidence="3">
    <location>
        <begin position="692"/>
        <end position="780"/>
    </location>
</feature>
<evidence type="ECO:0000313" key="5">
    <source>
        <dbReference type="EMBL" id="POI21848.1"/>
    </source>
</evidence>
<dbReference type="FunFam" id="2.60.40.10:FF:000034">
    <property type="entry name" value="Titin isoform A"/>
    <property type="match status" value="2"/>
</dbReference>
<dbReference type="Gene3D" id="2.60.40.10">
    <property type="entry name" value="Immunoglobulins"/>
    <property type="match status" value="12"/>
</dbReference>
<protein>
    <recommendedName>
        <fullName evidence="7">Titin</fullName>
    </recommendedName>
</protein>
<proteinExistence type="predicted"/>
<dbReference type="AlphaFoldDB" id="A0A2P4SCM3"/>
<sequence>SAPEIDIDANFKQTHIVRAGATIRLFIAFSGRPVPTAVWSKADANLSLRADIQTTDSFSTLTVEECNRNDAGKYVFTVENNSGSKSITFTVKVLDTPGPPGPITFKDVTRGSITLMWDAPVLDGGSRIHHYVVEKREASRRSWQVVSSKCTRQIFKVTDLAEGVPYYYRVSAENEYGVGEPCELTEPVVATEEPAPPKRLDIIDTTKSSVVLAWLKPDHDGGSRVTGYLLEMKQKGSDKWIPAGQTKQLTFTVEGLVENTEYEFRVKAKNDAGYSEPREAFSSVIIKEPQIEPTADLSEISRQLITCKAGSAFTIDIPISGRPAPKVTWKLEEMRLKETERVTIKTTKDRTTLTVKDSMRGDSGKYYLTLENTAGVKTFTVTVVVIGRPGPVTGPIEISSVSAESCMLTWKEPEDDGGSDITNYIVEKRESGTTAWQLVNSSVKRTQIKVTRLTKYQEYSFRVSSENRFGVSKPLESKTVVAEHPFVPPSPPSRPEVYSVSANAMAIRWEEPYHDGGSKVIGYWVEKKERNTILWVKENKVPCCECNFKITGLVEGLEYQFRTYALNAAGVSKASEASRPVVAQNPVDPPGRPEVTDVTRSTVSLSWSPPLYDGGSKVIGYIIERKPYNESGDGRWLKCNYTIVSENFFTVTALGEDEAYEFRVLAKNAAGVISKGSESTGAVICKDEYSPPKAELDARLKGEVVTIRAGSDLVLDAAIGGKPEPKVFWSKGDKELDLCEKISLQYTSKRAIAIIKFCDRSDSGKYTLTVKNASGTKQISVLVKVLDSPGPCAGKITVSRITEEKCTLAWNIPEEDGGAQITHYIVERRETSRLHWVIVEAECQTLSCVVTKLIKNNEYIFRVRGVNKYGPGVPLETEPVIARNAFTIPTQPGTPEEVSVGKEHIIIQWTKPESDGGSEIKDYLVDKRERKSLRWTRVNRDYTIYDTRLKVTGLMEGGQYQFRVTAVNAAGNSEPSEASQYMLCKEPSYTPAAPSAPRVVDTTMHSISLAWSKPTYDGGADILGYVLEMKEEGTEQWYRPHTTPTLRNAEFTVTGLKTTQKYQFRVAATNVNGMSEFSESSAEIEPVERIEKPELELADDLRKTVTVRAGGSLRLMVSVSGRPAPVITWSKQGIDLVSRGIIDTTDSYTLLIVDKVNRYDAGKYVIEAENQSGKKSATISVKVYGSL</sequence>
<dbReference type="GO" id="GO:0045214">
    <property type="term" value="P:sarcomere organization"/>
    <property type="evidence" value="ECO:0007669"/>
    <property type="project" value="TreeGrafter"/>
</dbReference>
<dbReference type="FunFam" id="2.60.40.10:FF:000112">
    <property type="entry name" value="Titin a"/>
    <property type="match status" value="1"/>
</dbReference>
<dbReference type="SMART" id="SM00408">
    <property type="entry name" value="IGc2"/>
    <property type="match status" value="4"/>
</dbReference>
<dbReference type="SMART" id="SM00060">
    <property type="entry name" value="FN3"/>
    <property type="match status" value="8"/>
</dbReference>
<dbReference type="PRINTS" id="PR00014">
    <property type="entry name" value="FNTYPEIII"/>
</dbReference>
<dbReference type="FunFam" id="2.60.40.10:FF:000011">
    <property type="entry name" value="Titin b"/>
    <property type="match status" value="1"/>
</dbReference>
<gene>
    <name evidence="5" type="ORF">CIB84_014406</name>
</gene>
<dbReference type="FunFam" id="2.60.40.10:FF:001544">
    <property type="entry name" value="titin isoform X1"/>
    <property type="match status" value="1"/>
</dbReference>
<dbReference type="InterPro" id="IPR013783">
    <property type="entry name" value="Ig-like_fold"/>
</dbReference>
<dbReference type="EMBL" id="PPHD01064319">
    <property type="protein sequence ID" value="POI21848.1"/>
    <property type="molecule type" value="Genomic_DNA"/>
</dbReference>
<dbReference type="SUPFAM" id="SSF49265">
    <property type="entry name" value="Fibronectin type III"/>
    <property type="match status" value="5"/>
</dbReference>
<keyword evidence="1" id="KW-0677">Repeat</keyword>
<dbReference type="Pfam" id="PF00041">
    <property type="entry name" value="fn3"/>
    <property type="match status" value="8"/>
</dbReference>
<feature type="domain" description="Ig-like" evidence="3">
    <location>
        <begin position="289"/>
        <end position="382"/>
    </location>
</feature>
<comment type="caution">
    <text evidence="5">The sequence shown here is derived from an EMBL/GenBank/DDBJ whole genome shotgun (WGS) entry which is preliminary data.</text>
</comment>
<dbReference type="InterPro" id="IPR007110">
    <property type="entry name" value="Ig-like_dom"/>
</dbReference>
<feature type="domain" description="Ig-like" evidence="3">
    <location>
        <begin position="1093"/>
        <end position="1180"/>
    </location>
</feature>
<evidence type="ECO:0000313" key="6">
    <source>
        <dbReference type="Proteomes" id="UP000237246"/>
    </source>
</evidence>
<keyword evidence="6" id="KW-1185">Reference proteome</keyword>
<dbReference type="FunFam" id="2.60.40.10:FF:000003">
    <property type="entry name" value="Titin isoform E"/>
    <property type="match status" value="2"/>
</dbReference>
<feature type="domain" description="Ig-like" evidence="3">
    <location>
        <begin position="3"/>
        <end position="88"/>
    </location>
</feature>
<dbReference type="InterPro" id="IPR013098">
    <property type="entry name" value="Ig_I-set"/>
</dbReference>
<feature type="domain" description="Fibronectin type-III" evidence="4">
    <location>
        <begin position="792"/>
        <end position="885"/>
    </location>
</feature>
<dbReference type="GO" id="GO:0031430">
    <property type="term" value="C:M band"/>
    <property type="evidence" value="ECO:0007669"/>
    <property type="project" value="TreeGrafter"/>
</dbReference>
<dbReference type="GO" id="GO:0008307">
    <property type="term" value="F:structural constituent of muscle"/>
    <property type="evidence" value="ECO:0007669"/>
    <property type="project" value="TreeGrafter"/>
</dbReference>
<dbReference type="GO" id="GO:0048738">
    <property type="term" value="P:cardiac muscle tissue development"/>
    <property type="evidence" value="ECO:0007669"/>
    <property type="project" value="TreeGrafter"/>
</dbReference>
<feature type="domain" description="Fibronectin type-III" evidence="4">
    <location>
        <begin position="589"/>
        <end position="688"/>
    </location>
</feature>
<dbReference type="Proteomes" id="UP000237246">
    <property type="component" value="Unassembled WGS sequence"/>
</dbReference>
<dbReference type="OrthoDB" id="504170at2759"/>
<dbReference type="CDD" id="cd05748">
    <property type="entry name" value="Ig_Titin_like"/>
    <property type="match status" value="3"/>
</dbReference>
<dbReference type="SMART" id="SM00409">
    <property type="entry name" value="IG"/>
    <property type="match status" value="4"/>
</dbReference>
<feature type="domain" description="Fibronectin type-III" evidence="4">
    <location>
        <begin position="993"/>
        <end position="1089"/>
    </location>
</feature>
<evidence type="ECO:0000256" key="2">
    <source>
        <dbReference type="ARBA" id="ARBA00023319"/>
    </source>
</evidence>
<reference evidence="5 6" key="1">
    <citation type="submission" date="2018-01" db="EMBL/GenBank/DDBJ databases">
        <title>Comparison of the Chinese Bamboo Partridge and Red Junglefowl genome sequences highlights the importance of demography in genome evolution.</title>
        <authorList>
            <person name="Tiley G.P."/>
            <person name="Kimball R.T."/>
            <person name="Braun E.L."/>
            <person name="Burleigh J.G."/>
        </authorList>
    </citation>
    <scope>NUCLEOTIDE SEQUENCE [LARGE SCALE GENOMIC DNA]</scope>
    <source>
        <strain evidence="5">RTK389</strain>
        <tissue evidence="5">Blood</tissue>
    </source>
</reference>
<feature type="domain" description="Fibronectin type-III" evidence="4">
    <location>
        <begin position="99"/>
        <end position="194"/>
    </location>
</feature>
<dbReference type="SUPFAM" id="SSF48726">
    <property type="entry name" value="Immunoglobulin"/>
    <property type="match status" value="4"/>
</dbReference>
<dbReference type="PANTHER" id="PTHR14340">
    <property type="entry name" value="MICROFIBRIL-ASSOCIATED GLYCOPROTEIN 3"/>
    <property type="match status" value="1"/>
</dbReference>
<dbReference type="InterPro" id="IPR003599">
    <property type="entry name" value="Ig_sub"/>
</dbReference>
<dbReference type="InterPro" id="IPR003961">
    <property type="entry name" value="FN3_dom"/>
</dbReference>
<dbReference type="InterPro" id="IPR036116">
    <property type="entry name" value="FN3_sf"/>
</dbReference>
<dbReference type="FunFam" id="2.60.40.10:FF:000002">
    <property type="entry name" value="Titin a"/>
    <property type="match status" value="4"/>
</dbReference>
<dbReference type="PANTHER" id="PTHR14340:SF13">
    <property type="entry name" value="TITIN"/>
    <property type="match status" value="1"/>
</dbReference>
<feature type="non-terminal residue" evidence="5">
    <location>
        <position position="1"/>
    </location>
</feature>
<organism evidence="5 6">
    <name type="scientific">Bambusicola thoracicus</name>
    <name type="common">Chinese bamboo-partridge</name>
    <name type="synonym">Perdix thoracica</name>
    <dbReference type="NCBI Taxonomy" id="9083"/>
    <lineage>
        <taxon>Eukaryota</taxon>
        <taxon>Metazoa</taxon>
        <taxon>Chordata</taxon>
        <taxon>Craniata</taxon>
        <taxon>Vertebrata</taxon>
        <taxon>Euteleostomi</taxon>
        <taxon>Archelosauria</taxon>
        <taxon>Archosauria</taxon>
        <taxon>Dinosauria</taxon>
        <taxon>Saurischia</taxon>
        <taxon>Theropoda</taxon>
        <taxon>Coelurosauria</taxon>
        <taxon>Aves</taxon>
        <taxon>Neognathae</taxon>
        <taxon>Galloanserae</taxon>
        <taxon>Galliformes</taxon>
        <taxon>Phasianidae</taxon>
        <taxon>Perdicinae</taxon>
        <taxon>Bambusicola</taxon>
    </lineage>
</organism>
<keyword evidence="2" id="KW-0393">Immunoglobulin domain</keyword>
<accession>A0A2P4SCM3</accession>
<feature type="domain" description="Fibronectin type-III" evidence="4">
    <location>
        <begin position="196"/>
        <end position="289"/>
    </location>
</feature>
<dbReference type="FunFam" id="2.60.40.10:FF:000012">
    <property type="entry name" value="titin isoform X1"/>
    <property type="match status" value="1"/>
</dbReference>